<evidence type="ECO:0000256" key="7">
    <source>
        <dbReference type="SAM" id="Phobius"/>
    </source>
</evidence>
<evidence type="ECO:0000259" key="8">
    <source>
        <dbReference type="Pfam" id="PF02714"/>
    </source>
</evidence>
<dbReference type="Proteomes" id="UP001159405">
    <property type="component" value="Unassembled WGS sequence"/>
</dbReference>
<keyword evidence="4 7" id="KW-0812">Transmembrane</keyword>
<feature type="transmembrane region" description="Helical" evidence="7">
    <location>
        <begin position="457"/>
        <end position="479"/>
    </location>
</feature>
<keyword evidence="3" id="KW-0813">Transport</keyword>
<evidence type="ECO:0000259" key="10">
    <source>
        <dbReference type="Pfam" id="PF14703"/>
    </source>
</evidence>
<keyword evidence="5 7" id="KW-1133">Transmembrane helix</keyword>
<proteinExistence type="inferred from homology"/>
<reference evidence="11 12" key="1">
    <citation type="submission" date="2022-05" db="EMBL/GenBank/DDBJ databases">
        <authorList>
            <consortium name="Genoscope - CEA"/>
            <person name="William W."/>
        </authorList>
    </citation>
    <scope>NUCLEOTIDE SEQUENCE [LARGE SCALE GENOMIC DNA]</scope>
</reference>
<feature type="transmembrane region" description="Helical" evidence="7">
    <location>
        <begin position="642"/>
        <end position="662"/>
    </location>
</feature>
<feature type="transmembrane region" description="Helical" evidence="7">
    <location>
        <begin position="410"/>
        <end position="436"/>
    </location>
</feature>
<comment type="caution">
    <text evidence="11">The sequence shown here is derived from an EMBL/GenBank/DDBJ whole genome shotgun (WGS) entry which is preliminary data.</text>
</comment>
<dbReference type="Pfam" id="PF02714">
    <property type="entry name" value="RSN1_7TM"/>
    <property type="match status" value="1"/>
</dbReference>
<comment type="subcellular location">
    <subcellularLocation>
        <location evidence="1">Membrane</location>
        <topology evidence="1">Multi-pass membrane protein</topology>
    </subcellularLocation>
</comment>
<dbReference type="PANTHER" id="PTHR13018">
    <property type="entry name" value="PROBABLE MEMBRANE PROTEIN DUF221-RELATED"/>
    <property type="match status" value="1"/>
</dbReference>
<dbReference type="InterPro" id="IPR027815">
    <property type="entry name" value="CSC1/OSCA1-like_cyt"/>
</dbReference>
<sequence length="744" mass="84709">MALKEARQILLDPIESTPGKNITNPDDGSESTNKFVSSLVINLALALVAIFLFSFLRPRLKRIYSPRQLLLDMMFPLGKLPNSFFAWVIPAFMANDDDVFYYAGIDAVVYMRFLKLCIKISLVIMPYGIAVLLPLNYYGKGGLNGLDRVALSNVTEGSPKLWAHLVAAWFYTAIICYLLYEEWKVYIMYRQEYLTCGKGHQYAVLLRDLPVKFQNEQSIKSYIEELFPDQVEDVIVVENLSRWQKLVDKHDNLVWKLERSRTIYEKTGERPTHRASPCGSELDSITQHESDLMSLQSKLEAEMNRDHSILPAAIVIFRTLRMATTAVQVRWDNSPMTMNMEPAPEVSNIIWNNLAFGLWRRKFCTALVYVAIFMLVFFWATPVAFISSLITLENIAKKVPFLDPVLSYSTFVRGIIEGFLSSVALWVFFAILPLILEKLTKQEGIASKSEVAKSVLGKLYIFVIVNQFLFLSAGSAALSKVEELAKEPVKITSYLAESLPAQSTFFICYIMLRSFTGLSLELLRVVDLIVIPVKRRWFCYTPREDEAAWRPPPILYDRVYTDHLLVLVVGLSYSALAPLITPFVALYFGLGYIVWMHQILCVYIPVYSCGGLMWPKLFNRVIASMIVFHLLMMGVLSLKESFITSAAMVPLPIFTFLFFAFIQQHFVGASMCLSLSMASGLQEASPHFLQDVARRYVRNHQLPPTYGRSTSYFNGDYLYEYEEISSDVAPDASWSRDSPNEELA</sequence>
<keyword evidence="6 7" id="KW-0472">Membrane</keyword>
<feature type="domain" description="CSC1/OSCA1-like 7TM region" evidence="8">
    <location>
        <begin position="367"/>
        <end position="635"/>
    </location>
</feature>
<evidence type="ECO:0000256" key="3">
    <source>
        <dbReference type="ARBA" id="ARBA00022448"/>
    </source>
</evidence>
<dbReference type="Pfam" id="PF13967">
    <property type="entry name" value="RSN1_TM"/>
    <property type="match status" value="1"/>
</dbReference>
<feature type="transmembrane region" description="Helical" evidence="7">
    <location>
        <begin position="121"/>
        <end position="139"/>
    </location>
</feature>
<feature type="transmembrane region" description="Helical" evidence="7">
    <location>
        <begin position="35"/>
        <end position="57"/>
    </location>
</feature>
<evidence type="ECO:0000313" key="12">
    <source>
        <dbReference type="Proteomes" id="UP001159405"/>
    </source>
</evidence>
<accession>A0ABN8N378</accession>
<feature type="transmembrane region" description="Helical" evidence="7">
    <location>
        <begin position="564"/>
        <end position="586"/>
    </location>
</feature>
<feature type="transmembrane region" description="Helical" evidence="7">
    <location>
        <begin position="592"/>
        <end position="610"/>
    </location>
</feature>
<dbReference type="PANTHER" id="PTHR13018:SF5">
    <property type="entry name" value="RE44586P"/>
    <property type="match status" value="1"/>
</dbReference>
<feature type="domain" description="CSC1/OSCA1-like cytosolic" evidence="10">
    <location>
        <begin position="201"/>
        <end position="353"/>
    </location>
</feature>
<dbReference type="InterPro" id="IPR032880">
    <property type="entry name" value="CSC1/OSCA1-like_N"/>
</dbReference>
<dbReference type="InterPro" id="IPR003864">
    <property type="entry name" value="CSC1/OSCA1-like_7TM"/>
</dbReference>
<evidence type="ECO:0000256" key="4">
    <source>
        <dbReference type="ARBA" id="ARBA00022692"/>
    </source>
</evidence>
<feature type="domain" description="CSC1/OSCA1-like N-terminal transmembrane" evidence="9">
    <location>
        <begin position="35"/>
        <end position="182"/>
    </location>
</feature>
<dbReference type="EMBL" id="CALNXK010000007">
    <property type="protein sequence ID" value="CAH3038964.1"/>
    <property type="molecule type" value="Genomic_DNA"/>
</dbReference>
<evidence type="ECO:0000259" key="9">
    <source>
        <dbReference type="Pfam" id="PF13967"/>
    </source>
</evidence>
<comment type="similarity">
    <text evidence="2">Belongs to the CSC1 (TC 1.A.17) family.</text>
</comment>
<feature type="transmembrane region" description="Helical" evidence="7">
    <location>
        <begin position="161"/>
        <end position="180"/>
    </location>
</feature>
<keyword evidence="12" id="KW-1185">Reference proteome</keyword>
<dbReference type="InterPro" id="IPR045122">
    <property type="entry name" value="Csc1-like"/>
</dbReference>
<dbReference type="Pfam" id="PF14703">
    <property type="entry name" value="PHM7_cyt"/>
    <property type="match status" value="1"/>
</dbReference>
<evidence type="ECO:0000256" key="1">
    <source>
        <dbReference type="ARBA" id="ARBA00004141"/>
    </source>
</evidence>
<evidence type="ECO:0000256" key="2">
    <source>
        <dbReference type="ARBA" id="ARBA00007779"/>
    </source>
</evidence>
<evidence type="ECO:0000313" key="11">
    <source>
        <dbReference type="EMBL" id="CAH3038964.1"/>
    </source>
</evidence>
<name>A0ABN8N378_9CNID</name>
<evidence type="ECO:0000256" key="5">
    <source>
        <dbReference type="ARBA" id="ARBA00022989"/>
    </source>
</evidence>
<gene>
    <name evidence="11" type="ORF">PLOB_00042953</name>
</gene>
<feature type="transmembrane region" description="Helical" evidence="7">
    <location>
        <begin position="366"/>
        <end position="390"/>
    </location>
</feature>
<organism evidence="11 12">
    <name type="scientific">Porites lobata</name>
    <dbReference type="NCBI Taxonomy" id="104759"/>
    <lineage>
        <taxon>Eukaryota</taxon>
        <taxon>Metazoa</taxon>
        <taxon>Cnidaria</taxon>
        <taxon>Anthozoa</taxon>
        <taxon>Hexacorallia</taxon>
        <taxon>Scleractinia</taxon>
        <taxon>Fungiina</taxon>
        <taxon>Poritidae</taxon>
        <taxon>Porites</taxon>
    </lineage>
</organism>
<evidence type="ECO:0000256" key="6">
    <source>
        <dbReference type="ARBA" id="ARBA00023136"/>
    </source>
</evidence>
<protein>
    <submittedName>
        <fullName evidence="11">Uncharacterized protein</fullName>
    </submittedName>
</protein>
<feature type="transmembrane region" description="Helical" evidence="7">
    <location>
        <begin position="617"/>
        <end position="636"/>
    </location>
</feature>